<organism evidence="4 5">
    <name type="scientific">Saprolegnia diclina (strain VS20)</name>
    <dbReference type="NCBI Taxonomy" id="1156394"/>
    <lineage>
        <taxon>Eukaryota</taxon>
        <taxon>Sar</taxon>
        <taxon>Stramenopiles</taxon>
        <taxon>Oomycota</taxon>
        <taxon>Saprolegniomycetes</taxon>
        <taxon>Saprolegniales</taxon>
        <taxon>Saprolegniaceae</taxon>
        <taxon>Saprolegnia</taxon>
    </lineage>
</organism>
<dbReference type="Proteomes" id="UP000030762">
    <property type="component" value="Unassembled WGS sequence"/>
</dbReference>
<dbReference type="InterPro" id="IPR027483">
    <property type="entry name" value="PInositol-4-P-4/5-kinase_C_sf"/>
</dbReference>
<keyword evidence="1" id="KW-0808">Transferase</keyword>
<dbReference type="CDD" id="cd00139">
    <property type="entry name" value="PIPKc"/>
    <property type="match status" value="1"/>
</dbReference>
<dbReference type="eggNOG" id="KOG0229">
    <property type="taxonomic scope" value="Eukaryota"/>
</dbReference>
<dbReference type="InterPro" id="IPR027484">
    <property type="entry name" value="PInositol-4-P-5-kinase_N"/>
</dbReference>
<dbReference type="GO" id="GO:0005886">
    <property type="term" value="C:plasma membrane"/>
    <property type="evidence" value="ECO:0007669"/>
    <property type="project" value="TreeGrafter"/>
</dbReference>
<dbReference type="InterPro" id="IPR002498">
    <property type="entry name" value="PInositol-4-P-4/5-kinase_core"/>
</dbReference>
<evidence type="ECO:0000313" key="4">
    <source>
        <dbReference type="EMBL" id="EQC41989.1"/>
    </source>
</evidence>
<keyword evidence="2" id="KW-0812">Transmembrane</keyword>
<dbReference type="SMART" id="SM00330">
    <property type="entry name" value="PIPKc"/>
    <property type="match status" value="1"/>
</dbReference>
<proteinExistence type="predicted"/>
<keyword evidence="1" id="KW-0547">Nucleotide-binding</keyword>
<dbReference type="PANTHER" id="PTHR23086">
    <property type="entry name" value="PHOSPHATIDYLINOSITOL-4-PHOSPHATE 5-KINASE"/>
    <property type="match status" value="1"/>
</dbReference>
<evidence type="ECO:0000313" key="5">
    <source>
        <dbReference type="Proteomes" id="UP000030762"/>
    </source>
</evidence>
<dbReference type="AlphaFoldDB" id="T0QUX7"/>
<feature type="transmembrane region" description="Helical" evidence="2">
    <location>
        <begin position="214"/>
        <end position="235"/>
    </location>
</feature>
<feature type="transmembrane region" description="Helical" evidence="2">
    <location>
        <begin position="147"/>
        <end position="169"/>
    </location>
</feature>
<name>T0QUX7_SAPDV</name>
<dbReference type="InterPro" id="IPR023610">
    <property type="entry name" value="PInositol-4/5-P-5/4-kinase"/>
</dbReference>
<dbReference type="GO" id="GO:0046854">
    <property type="term" value="P:phosphatidylinositol phosphate biosynthetic process"/>
    <property type="evidence" value="ECO:0007669"/>
    <property type="project" value="TreeGrafter"/>
</dbReference>
<dbReference type="GeneID" id="19941564"/>
<feature type="transmembrane region" description="Helical" evidence="2">
    <location>
        <begin position="181"/>
        <end position="202"/>
    </location>
</feature>
<accession>T0QUX7</accession>
<dbReference type="EMBL" id="JH767133">
    <property type="protein sequence ID" value="EQC41989.1"/>
    <property type="molecule type" value="Genomic_DNA"/>
</dbReference>
<dbReference type="SUPFAM" id="SSF56104">
    <property type="entry name" value="SAICAR synthase-like"/>
    <property type="match status" value="1"/>
</dbReference>
<feature type="transmembrane region" description="Helical" evidence="2">
    <location>
        <begin position="60"/>
        <end position="82"/>
    </location>
</feature>
<keyword evidence="1" id="KW-0067">ATP-binding</keyword>
<dbReference type="Gene3D" id="3.30.800.10">
    <property type="entry name" value="Phosphatidylinositol Phosphate Kinase II Beta"/>
    <property type="match status" value="1"/>
</dbReference>
<feature type="transmembrane region" description="Helical" evidence="2">
    <location>
        <begin position="94"/>
        <end position="112"/>
    </location>
</feature>
<dbReference type="Pfam" id="PF01504">
    <property type="entry name" value="PIP5K"/>
    <property type="match status" value="2"/>
</dbReference>
<dbReference type="InParanoid" id="T0QUX7"/>
<dbReference type="Gene3D" id="3.30.810.10">
    <property type="entry name" value="2-Layer Sandwich"/>
    <property type="match status" value="1"/>
</dbReference>
<feature type="domain" description="PIPK" evidence="3">
    <location>
        <begin position="361"/>
        <end position="700"/>
    </location>
</feature>
<dbReference type="OMA" id="GHGHARC"/>
<protein>
    <recommendedName>
        <fullName evidence="3">PIPK domain-containing protein</fullName>
    </recommendedName>
</protein>
<reference evidence="4 5" key="1">
    <citation type="submission" date="2012-04" db="EMBL/GenBank/DDBJ databases">
        <title>The Genome Sequence of Saprolegnia declina VS20.</title>
        <authorList>
            <consortium name="The Broad Institute Genome Sequencing Platform"/>
            <person name="Russ C."/>
            <person name="Nusbaum C."/>
            <person name="Tyler B."/>
            <person name="van West P."/>
            <person name="Dieguez-Uribeondo J."/>
            <person name="de Bruijn I."/>
            <person name="Tripathy S."/>
            <person name="Jiang R."/>
            <person name="Young S.K."/>
            <person name="Zeng Q."/>
            <person name="Gargeya S."/>
            <person name="Fitzgerald M."/>
            <person name="Haas B."/>
            <person name="Abouelleil A."/>
            <person name="Alvarado L."/>
            <person name="Arachchi H.M."/>
            <person name="Berlin A."/>
            <person name="Chapman S.B."/>
            <person name="Goldberg J."/>
            <person name="Griggs A."/>
            <person name="Gujja S."/>
            <person name="Hansen M."/>
            <person name="Howarth C."/>
            <person name="Imamovic A."/>
            <person name="Larimer J."/>
            <person name="McCowen C."/>
            <person name="Montmayeur A."/>
            <person name="Murphy C."/>
            <person name="Neiman D."/>
            <person name="Pearson M."/>
            <person name="Priest M."/>
            <person name="Roberts A."/>
            <person name="Saif S."/>
            <person name="Shea T."/>
            <person name="Sisk P."/>
            <person name="Sykes S."/>
            <person name="Wortman J."/>
            <person name="Nusbaum C."/>
            <person name="Birren B."/>
        </authorList>
    </citation>
    <scope>NUCLEOTIDE SEQUENCE [LARGE SCALE GENOMIC DNA]</scope>
    <source>
        <strain evidence="4 5">VS20</strain>
    </source>
</reference>
<dbReference type="PANTHER" id="PTHR23086:SF8">
    <property type="entry name" value="PHOSPHATIDYLINOSITOL 5-PHOSPHATE 4-KINASE, ISOFORM A"/>
    <property type="match status" value="1"/>
</dbReference>
<keyword evidence="5" id="KW-1185">Reference proteome</keyword>
<dbReference type="VEuPathDB" id="FungiDB:SDRG_00837"/>
<dbReference type="GO" id="GO:0005524">
    <property type="term" value="F:ATP binding"/>
    <property type="evidence" value="ECO:0007669"/>
    <property type="project" value="UniProtKB-UniRule"/>
</dbReference>
<dbReference type="GO" id="GO:0016308">
    <property type="term" value="F:1-phosphatidylinositol-4-phosphate 5-kinase activity"/>
    <property type="evidence" value="ECO:0007669"/>
    <property type="project" value="TreeGrafter"/>
</dbReference>
<feature type="transmembrane region" description="Helical" evidence="2">
    <location>
        <begin position="256"/>
        <end position="276"/>
    </location>
</feature>
<evidence type="ECO:0000256" key="2">
    <source>
        <dbReference type="SAM" id="Phobius"/>
    </source>
</evidence>
<dbReference type="OrthoDB" id="20783at2759"/>
<feature type="transmembrane region" description="Helical" evidence="2">
    <location>
        <begin position="296"/>
        <end position="317"/>
    </location>
</feature>
<dbReference type="PROSITE" id="PS51455">
    <property type="entry name" value="PIPK"/>
    <property type="match status" value="1"/>
</dbReference>
<evidence type="ECO:0000256" key="1">
    <source>
        <dbReference type="PROSITE-ProRule" id="PRU00781"/>
    </source>
</evidence>
<keyword evidence="2" id="KW-0472">Membrane</keyword>
<dbReference type="STRING" id="1156394.T0QUX7"/>
<sequence>MMLHDETATAYFRHFGRCTCRIRPTQQLAQYLRRRIRRSRDHATPRGRSQGFICAMTAALAWQALMLGTGTGILVATIYVFIHDAKKRAHPGPVLICIVIASCAAMIARAAMELVLLSDAPSTTTVLDVANLADAATSRALGPFWCYIYFDAATIFWYLMLAMDLISSLSNPFLPFASNNLIHHAHAWPAAGIWTVIFRFGFFQRDFHDGVMRVWIVLPSYAVLLYIGIALRVAWAKSRVLQYEAHVSTRNMAMLILPYLAVFAAMSVGFLILYVFEMYYSTTSATNYLDQLLLGLSTLLVFVLYYFDSAIVFRLWGSTKASVARRRLSTMTNHTVTPNSPHYQIGRDTADDFAVDVAQQMRNSVMECTKAGIYEAASGMCDRDTVPGQIPLELEFAKVETKGILVHGQLATASDRLRFTDVAPLVFQSIRELFGIDAASYRDAFARSEGLRECGLKGKSGNIMYFTHNAQFMVKSVPRSEFDVLRSILPAYYKYLVTHRATHLCRYFGCHSITLPVGTRCMYFVVMQNLFNEGPVHEVYDIKGNTDRRQAIPDGDVERVMQDTLARRCIEPLMLDIDFSRIHRCMHLSDANATAMQGQLKSDITFLAEQNIMDYSILVGVKHLSGDEAPVAGLCNHVPSKDLGDVYFVGIIDMLQQYSWRWAVQRWVLGTLLCKDTQDVSAVPARKYGARLLGFIRFSMFNQTRRSSRTSLPGNFSLTAERPSGLGQLTPVRYFLLLEMALSFAEDTRRRGHGHARCDAVHAVALGQPPRPRARALRHHLTSRS</sequence>
<dbReference type="RefSeq" id="XP_008604559.1">
    <property type="nucleotide sequence ID" value="XM_008606337.1"/>
</dbReference>
<evidence type="ECO:0000259" key="3">
    <source>
        <dbReference type="PROSITE" id="PS51455"/>
    </source>
</evidence>
<gene>
    <name evidence="4" type="ORF">SDRG_00837</name>
</gene>
<keyword evidence="1" id="KW-0418">Kinase</keyword>
<keyword evidence="2" id="KW-1133">Transmembrane helix</keyword>